<comment type="caution">
    <text evidence="1">The sequence shown here is derived from an EMBL/GenBank/DDBJ whole genome shotgun (WGS) entry which is preliminary data.</text>
</comment>
<evidence type="ECO:0000313" key="1">
    <source>
        <dbReference type="EMBL" id="KAJ4481930.1"/>
    </source>
</evidence>
<dbReference type="OrthoDB" id="10260897at2759"/>
<proteinExistence type="predicted"/>
<accession>A0A9W9DSA5</accession>
<dbReference type="EMBL" id="JAOTPV010000005">
    <property type="protein sequence ID" value="KAJ4481930.1"/>
    <property type="molecule type" value="Genomic_DNA"/>
</dbReference>
<organism evidence="1 2">
    <name type="scientific">Lentinula aciculospora</name>
    <dbReference type="NCBI Taxonomy" id="153920"/>
    <lineage>
        <taxon>Eukaryota</taxon>
        <taxon>Fungi</taxon>
        <taxon>Dikarya</taxon>
        <taxon>Basidiomycota</taxon>
        <taxon>Agaricomycotina</taxon>
        <taxon>Agaricomycetes</taxon>
        <taxon>Agaricomycetidae</taxon>
        <taxon>Agaricales</taxon>
        <taxon>Marasmiineae</taxon>
        <taxon>Omphalotaceae</taxon>
        <taxon>Lentinula</taxon>
    </lineage>
</organism>
<keyword evidence="2" id="KW-1185">Reference proteome</keyword>
<sequence length="136" mass="14974">MTAFMQWMLGSASEVAKFEGASVKTVSGVRRIIKKAVSVGAGGMANVKGKKKGNGGNGAYGASRAAFEDKVSMSGKRLFRCASILFNVRLDSLFVYKYPPPPRMVFRPTTKILHTHYFSPPTFTTIYLYLPRPSRD</sequence>
<protein>
    <submittedName>
        <fullName evidence="1">Uncharacterized protein</fullName>
    </submittedName>
</protein>
<evidence type="ECO:0000313" key="2">
    <source>
        <dbReference type="Proteomes" id="UP001150266"/>
    </source>
</evidence>
<name>A0A9W9DSA5_9AGAR</name>
<dbReference type="Proteomes" id="UP001150266">
    <property type="component" value="Unassembled WGS sequence"/>
</dbReference>
<reference evidence="1" key="1">
    <citation type="submission" date="2022-08" db="EMBL/GenBank/DDBJ databases">
        <title>A Global Phylogenomic Analysis of the Shiitake Genus Lentinula.</title>
        <authorList>
            <consortium name="DOE Joint Genome Institute"/>
            <person name="Sierra-Patev S."/>
            <person name="Min B."/>
            <person name="Naranjo-Ortiz M."/>
            <person name="Looney B."/>
            <person name="Konkel Z."/>
            <person name="Slot J.C."/>
            <person name="Sakamoto Y."/>
            <person name="Steenwyk J.L."/>
            <person name="Rokas A."/>
            <person name="Carro J."/>
            <person name="Camarero S."/>
            <person name="Ferreira P."/>
            <person name="Molpeceres G."/>
            <person name="Ruiz-Duenas F.J."/>
            <person name="Serrano A."/>
            <person name="Henrissat B."/>
            <person name="Drula E."/>
            <person name="Hughes K.W."/>
            <person name="Mata J.L."/>
            <person name="Ishikawa N.K."/>
            <person name="Vargas-Isla R."/>
            <person name="Ushijima S."/>
            <person name="Smith C.A."/>
            <person name="Ahrendt S."/>
            <person name="Andreopoulos W."/>
            <person name="He G."/>
            <person name="Labutti K."/>
            <person name="Lipzen A."/>
            <person name="Ng V."/>
            <person name="Riley R."/>
            <person name="Sandor L."/>
            <person name="Barry K."/>
            <person name="Martinez A.T."/>
            <person name="Xiao Y."/>
            <person name="Gibbons J.G."/>
            <person name="Terashima K."/>
            <person name="Grigoriev I.V."/>
            <person name="Hibbett D.S."/>
        </authorList>
    </citation>
    <scope>NUCLEOTIDE SEQUENCE</scope>
    <source>
        <strain evidence="1">JLM2183</strain>
    </source>
</reference>
<dbReference type="AlphaFoldDB" id="A0A9W9DSA5"/>
<gene>
    <name evidence="1" type="ORF">J3R30DRAFT_2101768</name>
</gene>